<dbReference type="EMBL" id="CAFBOC010000001">
    <property type="protein sequence ID" value="CAB4968774.1"/>
    <property type="molecule type" value="Genomic_DNA"/>
</dbReference>
<dbReference type="PROSITE" id="PS51352">
    <property type="entry name" value="THIOREDOXIN_2"/>
    <property type="match status" value="1"/>
</dbReference>
<evidence type="ECO:0000313" key="10">
    <source>
        <dbReference type="EMBL" id="CAB4821685.1"/>
    </source>
</evidence>
<feature type="domain" description="Thioredoxin" evidence="5">
    <location>
        <begin position="45"/>
        <end position="181"/>
    </location>
</feature>
<reference evidence="10" key="1">
    <citation type="submission" date="2020-05" db="EMBL/GenBank/DDBJ databases">
        <authorList>
            <person name="Chiriac C."/>
            <person name="Salcher M."/>
            <person name="Ghai R."/>
            <person name="Kavagutti S V."/>
        </authorList>
    </citation>
    <scope>NUCLEOTIDE SEQUENCE</scope>
</reference>
<name>A0A6J6ZLR4_9ZZZZ</name>
<dbReference type="EMBL" id="CAEZXO010000004">
    <property type="protein sequence ID" value="CAB4691783.1"/>
    <property type="molecule type" value="Genomic_DNA"/>
</dbReference>
<accession>A0A6J6ZLR4</accession>
<dbReference type="EMBL" id="CAFBNH010000001">
    <property type="protein sequence ID" value="CAB4935232.1"/>
    <property type="molecule type" value="Genomic_DNA"/>
</dbReference>
<dbReference type="PROSITE" id="PS51257">
    <property type="entry name" value="PROKAR_LIPOPROTEIN"/>
    <property type="match status" value="1"/>
</dbReference>
<evidence type="ECO:0000313" key="7">
    <source>
        <dbReference type="EMBL" id="CAB4691783.1"/>
    </source>
</evidence>
<dbReference type="SUPFAM" id="SSF52833">
    <property type="entry name" value="Thioredoxin-like"/>
    <property type="match status" value="1"/>
</dbReference>
<organism evidence="10">
    <name type="scientific">freshwater metagenome</name>
    <dbReference type="NCBI Taxonomy" id="449393"/>
    <lineage>
        <taxon>unclassified sequences</taxon>
        <taxon>metagenomes</taxon>
        <taxon>ecological metagenomes</taxon>
    </lineage>
</organism>
<evidence type="ECO:0000259" key="5">
    <source>
        <dbReference type="PROSITE" id="PS51352"/>
    </source>
</evidence>
<evidence type="ECO:0000256" key="1">
    <source>
        <dbReference type="ARBA" id="ARBA00004196"/>
    </source>
</evidence>
<evidence type="ECO:0000256" key="4">
    <source>
        <dbReference type="ARBA" id="ARBA00023284"/>
    </source>
</evidence>
<dbReference type="PANTHER" id="PTHR42852">
    <property type="entry name" value="THIOL:DISULFIDE INTERCHANGE PROTEIN DSBE"/>
    <property type="match status" value="1"/>
</dbReference>
<dbReference type="Pfam" id="PF08534">
    <property type="entry name" value="Redoxin"/>
    <property type="match status" value="1"/>
</dbReference>
<evidence type="ECO:0000313" key="14">
    <source>
        <dbReference type="EMBL" id="CAB5071960.1"/>
    </source>
</evidence>
<evidence type="ECO:0000256" key="2">
    <source>
        <dbReference type="ARBA" id="ARBA00022748"/>
    </source>
</evidence>
<dbReference type="GO" id="GO:0017004">
    <property type="term" value="P:cytochrome complex assembly"/>
    <property type="evidence" value="ECO:0007669"/>
    <property type="project" value="UniProtKB-KW"/>
</dbReference>
<dbReference type="EMBL" id="CAFBLD010000001">
    <property type="protein sequence ID" value="CAB4855982.1"/>
    <property type="molecule type" value="Genomic_DNA"/>
</dbReference>
<dbReference type="PROSITE" id="PS00194">
    <property type="entry name" value="THIOREDOXIN_1"/>
    <property type="match status" value="1"/>
</dbReference>
<dbReference type="EMBL" id="CAEZZW010000003">
    <property type="protein sequence ID" value="CAB4779637.1"/>
    <property type="molecule type" value="Genomic_DNA"/>
</dbReference>
<dbReference type="EMBL" id="CAESAE010000003">
    <property type="protein sequence ID" value="CAB4334687.1"/>
    <property type="molecule type" value="Genomic_DNA"/>
</dbReference>
<proteinExistence type="predicted"/>
<dbReference type="CDD" id="cd02966">
    <property type="entry name" value="TlpA_like_family"/>
    <property type="match status" value="1"/>
</dbReference>
<dbReference type="InterPro" id="IPR013740">
    <property type="entry name" value="Redoxin"/>
</dbReference>
<evidence type="ECO:0000313" key="8">
    <source>
        <dbReference type="EMBL" id="CAB4715452.1"/>
    </source>
</evidence>
<gene>
    <name evidence="7" type="ORF">UFOPK2510_00744</name>
    <name evidence="8" type="ORF">UFOPK2718_00096</name>
    <name evidence="9" type="ORF">UFOPK2936_00808</name>
    <name evidence="10" type="ORF">UFOPK3174_00267</name>
    <name evidence="11" type="ORF">UFOPK3328_00139</name>
    <name evidence="12" type="ORF">UFOPK3779_00139</name>
    <name evidence="13" type="ORF">UFOPK3913_00165</name>
    <name evidence="6" type="ORF">UFOPK4107_00500</name>
    <name evidence="14" type="ORF">UFOPK4403_00688</name>
</gene>
<dbReference type="Gene3D" id="3.40.30.10">
    <property type="entry name" value="Glutaredoxin"/>
    <property type="match status" value="1"/>
</dbReference>
<evidence type="ECO:0000313" key="13">
    <source>
        <dbReference type="EMBL" id="CAB4968774.1"/>
    </source>
</evidence>
<dbReference type="EMBL" id="CAFBQX010000003">
    <property type="protein sequence ID" value="CAB5071960.1"/>
    <property type="molecule type" value="Genomic_DNA"/>
</dbReference>
<evidence type="ECO:0000313" key="9">
    <source>
        <dbReference type="EMBL" id="CAB4779637.1"/>
    </source>
</evidence>
<dbReference type="GO" id="GO:0030313">
    <property type="term" value="C:cell envelope"/>
    <property type="evidence" value="ECO:0007669"/>
    <property type="project" value="UniProtKB-SubCell"/>
</dbReference>
<keyword evidence="2" id="KW-0201">Cytochrome c-type biogenesis</keyword>
<dbReference type="GO" id="GO:0016491">
    <property type="term" value="F:oxidoreductase activity"/>
    <property type="evidence" value="ECO:0007669"/>
    <property type="project" value="InterPro"/>
</dbReference>
<keyword evidence="4" id="KW-0676">Redox-active center</keyword>
<evidence type="ECO:0000313" key="6">
    <source>
        <dbReference type="EMBL" id="CAB4334687.1"/>
    </source>
</evidence>
<evidence type="ECO:0000256" key="3">
    <source>
        <dbReference type="ARBA" id="ARBA00023157"/>
    </source>
</evidence>
<evidence type="ECO:0000313" key="11">
    <source>
        <dbReference type="EMBL" id="CAB4855982.1"/>
    </source>
</evidence>
<sequence>MQRLRFLIPLGFALALALTSCGGGVSTNASQSFIAGNGAVTFISLDKRAPAPQLQGKTIEETTFNQQVNKVTVVNVWASWCAPCRAEAPTLAALSRKYPETQFVGVLTRDNPAAARSFVKRFGMPYPTLIDDAVLLGFHSSLVANAIPSTFVLDKNGKVAARISGEVTVASLSALIERVVAE</sequence>
<dbReference type="InterPro" id="IPR050553">
    <property type="entry name" value="Thioredoxin_ResA/DsbE_sf"/>
</dbReference>
<dbReference type="PANTHER" id="PTHR42852:SF6">
    <property type="entry name" value="THIOL:DISULFIDE INTERCHANGE PROTEIN DSBE"/>
    <property type="match status" value="1"/>
</dbReference>
<dbReference type="EMBL" id="CAFABH010000003">
    <property type="protein sequence ID" value="CAB4821685.1"/>
    <property type="molecule type" value="Genomic_DNA"/>
</dbReference>
<protein>
    <submittedName>
        <fullName evidence="10">Unannotated protein</fullName>
    </submittedName>
</protein>
<dbReference type="InterPro" id="IPR036249">
    <property type="entry name" value="Thioredoxin-like_sf"/>
</dbReference>
<dbReference type="InterPro" id="IPR017937">
    <property type="entry name" value="Thioredoxin_CS"/>
</dbReference>
<dbReference type="AlphaFoldDB" id="A0A6J6ZLR4"/>
<evidence type="ECO:0000313" key="12">
    <source>
        <dbReference type="EMBL" id="CAB4935232.1"/>
    </source>
</evidence>
<dbReference type="InterPro" id="IPR013766">
    <property type="entry name" value="Thioredoxin_domain"/>
</dbReference>
<comment type="subcellular location">
    <subcellularLocation>
        <location evidence="1">Cell envelope</location>
    </subcellularLocation>
</comment>
<dbReference type="EMBL" id="CAEZYM010000001">
    <property type="protein sequence ID" value="CAB4715452.1"/>
    <property type="molecule type" value="Genomic_DNA"/>
</dbReference>
<keyword evidence="3" id="KW-1015">Disulfide bond</keyword>